<name>A0A251X9E2_9GAMM</name>
<sequence length="514" mass="59723">MKRFLYLNDATLTIYHADQKELKELYCLNANDDTDLAIFKDYLLSDLKNALFILIDSALEEYQQVSLPHVFGKERQSSINIRLKRLFEQNAYTYTVLQGRETQGRGDDRFLFLAINNVEELLQPWLKIIELTQIPLQAIYSLPLLSQRLLNFLPAANHTLLVSQMPITASNNSGGVRQSFFVNNQLQFSRLTPLNTIEPHKYADSLLTQITRTERYLSSTRNLPSNEHLNVLILNHLPYFDYLSDALKNETIENINIELIESSEFSHYFGLNFSNPPVYLHHLMIHLLAKSTPKNHYARGTDLKYYRYQQISKAIYLGSFALLFFAIIDTGLIVQKTSLLTQEIDLTHRKISGLKSEIAKVDEAISQLDPIELFSIKPTLTIGKPLMQQRQWPNQALRRVSHVFNEPIYQEFILKQINWQIVSEQEKSVFEAEIDNEKKLSHTLFKLQLIGQVYLTFENYLDVLRKFNALQEALKKKEIGYWQLQVLEQPSRQNIGELSSFNLEILIDYPSDVK</sequence>
<organism evidence="1 2">
    <name type="scientific">Thioflexithrix psekupsensis</name>
    <dbReference type="NCBI Taxonomy" id="1570016"/>
    <lineage>
        <taxon>Bacteria</taxon>
        <taxon>Pseudomonadati</taxon>
        <taxon>Pseudomonadota</taxon>
        <taxon>Gammaproteobacteria</taxon>
        <taxon>Thiotrichales</taxon>
        <taxon>Thioflexithrix</taxon>
    </lineage>
</organism>
<comment type="caution">
    <text evidence="1">The sequence shown here is derived from an EMBL/GenBank/DDBJ whole genome shotgun (WGS) entry which is preliminary data.</text>
</comment>
<evidence type="ECO:0008006" key="3">
    <source>
        <dbReference type="Google" id="ProtNLM"/>
    </source>
</evidence>
<evidence type="ECO:0000313" key="1">
    <source>
        <dbReference type="EMBL" id="OUD14560.1"/>
    </source>
</evidence>
<proteinExistence type="predicted"/>
<dbReference type="AlphaFoldDB" id="A0A251X9E2"/>
<dbReference type="RefSeq" id="WP_086488340.1">
    <property type="nucleotide sequence ID" value="NZ_MSLT01000012.1"/>
</dbReference>
<dbReference type="EMBL" id="MSLT01000012">
    <property type="protein sequence ID" value="OUD14560.1"/>
    <property type="molecule type" value="Genomic_DNA"/>
</dbReference>
<protein>
    <recommendedName>
        <fullName evidence="3">GspL cytoplasmic actin-ATPase-like domain-containing protein</fullName>
    </recommendedName>
</protein>
<accession>A0A251X9E2</accession>
<gene>
    <name evidence="1" type="ORF">TPSD3_09730</name>
</gene>
<reference evidence="1 2" key="1">
    <citation type="submission" date="2016-12" db="EMBL/GenBank/DDBJ databases">
        <title>Thioflexothrix psekupsii D3 genome sequencing and assembly.</title>
        <authorList>
            <person name="Fomenkov A."/>
            <person name="Vincze T."/>
            <person name="Grabovich M."/>
            <person name="Anton B.P."/>
            <person name="Dubinina G."/>
            <person name="Orlova M."/>
            <person name="Belousova E."/>
            <person name="Roberts R.J."/>
        </authorList>
    </citation>
    <scope>NUCLEOTIDE SEQUENCE [LARGE SCALE GENOMIC DNA]</scope>
    <source>
        <strain evidence="1">D3</strain>
    </source>
</reference>
<keyword evidence="2" id="KW-1185">Reference proteome</keyword>
<dbReference type="OrthoDB" id="5623695at2"/>
<dbReference type="Proteomes" id="UP000194798">
    <property type="component" value="Unassembled WGS sequence"/>
</dbReference>
<evidence type="ECO:0000313" key="2">
    <source>
        <dbReference type="Proteomes" id="UP000194798"/>
    </source>
</evidence>